<evidence type="ECO:0000259" key="2">
    <source>
        <dbReference type="PROSITE" id="PS50887"/>
    </source>
</evidence>
<evidence type="ECO:0000313" key="4">
    <source>
        <dbReference type="Proteomes" id="UP000676428"/>
    </source>
</evidence>
<protein>
    <recommendedName>
        <fullName evidence="1">diguanylate cyclase</fullName>
        <ecNumber evidence="1">2.7.7.65</ecNumber>
    </recommendedName>
</protein>
<evidence type="ECO:0000256" key="1">
    <source>
        <dbReference type="ARBA" id="ARBA00012528"/>
    </source>
</evidence>
<dbReference type="EC" id="2.7.7.65" evidence="1"/>
<dbReference type="InterPro" id="IPR029787">
    <property type="entry name" value="Nucleotide_cyclase"/>
</dbReference>
<organism evidence="3 4">
    <name type="scientific">Shewanella dokdonensis</name>
    <dbReference type="NCBI Taxonomy" id="712036"/>
    <lineage>
        <taxon>Bacteria</taxon>
        <taxon>Pseudomonadati</taxon>
        <taxon>Pseudomonadota</taxon>
        <taxon>Gammaproteobacteria</taxon>
        <taxon>Alteromonadales</taxon>
        <taxon>Shewanellaceae</taxon>
        <taxon>Shewanella</taxon>
    </lineage>
</organism>
<dbReference type="PROSITE" id="PS50887">
    <property type="entry name" value="GGDEF"/>
    <property type="match status" value="1"/>
</dbReference>
<dbReference type="PANTHER" id="PTHR45138">
    <property type="entry name" value="REGULATORY COMPONENTS OF SENSORY TRANSDUCTION SYSTEM"/>
    <property type="match status" value="1"/>
</dbReference>
<dbReference type="SUPFAM" id="SSF55073">
    <property type="entry name" value="Nucleotide cyclase"/>
    <property type="match status" value="1"/>
</dbReference>
<gene>
    <name evidence="3" type="ORF">KHX94_15540</name>
</gene>
<dbReference type="InterPro" id="IPR050469">
    <property type="entry name" value="Diguanylate_Cyclase"/>
</dbReference>
<dbReference type="EMBL" id="CP074572">
    <property type="protein sequence ID" value="QVK22668.1"/>
    <property type="molecule type" value="Genomic_DNA"/>
</dbReference>
<reference evidence="3 4" key="1">
    <citation type="journal article" date="2012" name="Int. J. Syst. Evol. Microbiol.">
        <title>Shewanella dokdonensis sp. nov., isolated from seawater.</title>
        <authorList>
            <person name="Sung H.R."/>
            <person name="Yoon J.H."/>
            <person name="Ghim S.Y."/>
        </authorList>
    </citation>
    <scope>NUCLEOTIDE SEQUENCE [LARGE SCALE GENOMIC DNA]</scope>
    <source>
        <strain evidence="3 4">DSM 23626</strain>
    </source>
</reference>
<dbReference type="Gene3D" id="3.30.70.270">
    <property type="match status" value="1"/>
</dbReference>
<dbReference type="CDD" id="cd01949">
    <property type="entry name" value="GGDEF"/>
    <property type="match status" value="1"/>
</dbReference>
<dbReference type="Pfam" id="PF00990">
    <property type="entry name" value="GGDEF"/>
    <property type="match status" value="1"/>
</dbReference>
<dbReference type="SMART" id="SM00267">
    <property type="entry name" value="GGDEF"/>
    <property type="match status" value="1"/>
</dbReference>
<proteinExistence type="predicted"/>
<feature type="domain" description="GGDEF" evidence="2">
    <location>
        <begin position="165"/>
        <end position="292"/>
    </location>
</feature>
<dbReference type="InterPro" id="IPR043128">
    <property type="entry name" value="Rev_trsase/Diguanyl_cyclase"/>
</dbReference>
<sequence length="292" mass="32745">MAYIGNIGGYSGSLEQWHDDAHHITHQPDPLQLLQKLHASLDPRTVFACYGKQLQLYLPLSGMYCQCDELELRWGRLKGVKLAHDVQLGDTTASLEYYLPMPLSLGETLHLQQMEALLPQPLFNAVRYQKMAAQAMFDALTNLGNRHFFGQAFRTVLARAQRCNDQVSLLLLDLDNFKQLNDLMGHHYGDKALVRFSEIIRRSTRRCDQPFRLGGDEFAVLVEGDTSAAVSIANRVLQFLQTDALLSQHNVGCSMGIGGWLPHLNQDQLFNNTDAALYRAKAAGRNGYALAE</sequence>
<dbReference type="RefSeq" id="WP_213681318.1">
    <property type="nucleotide sequence ID" value="NZ_CP074572.1"/>
</dbReference>
<dbReference type="NCBIfam" id="TIGR00254">
    <property type="entry name" value="GGDEF"/>
    <property type="match status" value="1"/>
</dbReference>
<dbReference type="Proteomes" id="UP000676428">
    <property type="component" value="Chromosome"/>
</dbReference>
<dbReference type="PANTHER" id="PTHR45138:SF6">
    <property type="entry name" value="DIGUANYLATE CYCLASE DGCN"/>
    <property type="match status" value="1"/>
</dbReference>
<accession>A0ABX8DD68</accession>
<evidence type="ECO:0000313" key="3">
    <source>
        <dbReference type="EMBL" id="QVK22668.1"/>
    </source>
</evidence>
<dbReference type="InterPro" id="IPR000160">
    <property type="entry name" value="GGDEF_dom"/>
</dbReference>
<keyword evidence="4" id="KW-1185">Reference proteome</keyword>
<name>A0ABX8DD68_9GAMM</name>